<evidence type="ECO:0000313" key="2">
    <source>
        <dbReference type="EMBL" id="BAO94017.1"/>
    </source>
</evidence>
<evidence type="ECO:0000313" key="3">
    <source>
        <dbReference type="Proteomes" id="UP000013966"/>
    </source>
</evidence>
<reference evidence="2 3" key="1">
    <citation type="journal article" date="2013" name="Genome Announc.">
        <title>Complete Genome Sequence of Burkholderia sp. Strain RPE64, Bacterial Symbiont of the Bean Bug Riptortus pedestris.</title>
        <authorList>
            <person name="Shibata T.F."/>
            <person name="Maeda T."/>
            <person name="Nikoh N."/>
            <person name="Yamaguchi K."/>
            <person name="Oshima K."/>
            <person name="Hattori M."/>
            <person name="Nishiyama T."/>
            <person name="Hasebe M."/>
            <person name="Fukatsu T."/>
            <person name="Kikuchi Y."/>
            <person name="Shigenobu S."/>
        </authorList>
    </citation>
    <scope>NUCLEOTIDE SEQUENCE [LARGE SCALE GENOMIC DNA]</scope>
    <source>
        <plasmid evidence="2 3">p2</plasmid>
    </source>
</reference>
<reference evidence="2 3" key="2">
    <citation type="journal article" date="2018" name="Int. J. Syst. Evol. Microbiol.">
        <title>Burkholderia insecticola sp. nov., a gut symbiotic bacterium of the bean bug Riptortus pedestris.</title>
        <authorList>
            <person name="Takeshita K."/>
            <person name="Tamaki H."/>
            <person name="Ohbayashi T."/>
            <person name="Meng X.-Y."/>
            <person name="Sone T."/>
            <person name="Mitani Y."/>
            <person name="Peeters C."/>
            <person name="Kikuchi Y."/>
            <person name="Vandamme P."/>
        </authorList>
    </citation>
    <scope>NUCLEOTIDE SEQUENCE [LARGE SCALE GENOMIC DNA]</scope>
    <source>
        <strain evidence="2">RPE64</strain>
        <plasmid evidence="2 3">p2</plasmid>
    </source>
</reference>
<name>A0A060PGV6_9BURK</name>
<dbReference type="EMBL" id="AP013062">
    <property type="protein sequence ID" value="BAO94017.1"/>
    <property type="molecule type" value="Genomic_DNA"/>
</dbReference>
<geneLocation type="plasmid" evidence="2 3">
    <name>p2</name>
</geneLocation>
<evidence type="ECO:0000256" key="1">
    <source>
        <dbReference type="SAM" id="MobiDB-lite"/>
    </source>
</evidence>
<protein>
    <submittedName>
        <fullName evidence="2">Uncharacterized protein</fullName>
    </submittedName>
</protein>
<dbReference type="HOGENOM" id="CLU_2785865_0_0_4"/>
<organism evidence="2 3">
    <name type="scientific">Caballeronia insecticola</name>
    <dbReference type="NCBI Taxonomy" id="758793"/>
    <lineage>
        <taxon>Bacteria</taxon>
        <taxon>Pseudomonadati</taxon>
        <taxon>Pseudomonadota</taxon>
        <taxon>Betaproteobacteria</taxon>
        <taxon>Burkholderiales</taxon>
        <taxon>Burkholderiaceae</taxon>
        <taxon>Caballeronia</taxon>
    </lineage>
</organism>
<keyword evidence="2" id="KW-0614">Plasmid</keyword>
<accession>A0A060PGV6</accession>
<keyword evidence="3" id="KW-1185">Reference proteome</keyword>
<sequence>MRETESWIAAERTGFEACECLSALDARRRQGPCRDGNEQRTGRAYGALEQDRRQRRLTPGYNRISMLD</sequence>
<dbReference type="AlphaFoldDB" id="A0A060PGV6"/>
<proteinExistence type="predicted"/>
<gene>
    <name evidence="2" type="ORF">BRPE64_ECDS01350</name>
</gene>
<feature type="region of interest" description="Disordered" evidence="1">
    <location>
        <begin position="29"/>
        <end position="68"/>
    </location>
</feature>
<dbReference type="Proteomes" id="UP000013966">
    <property type="component" value="Plasmid p2"/>
</dbReference>
<dbReference type="KEGG" id="buo:BRPE64_ECDS01350"/>